<protein>
    <submittedName>
        <fullName evidence="2">Uncharacterized protein</fullName>
    </submittedName>
</protein>
<feature type="compositionally biased region" description="Low complexity" evidence="1">
    <location>
        <begin position="145"/>
        <end position="154"/>
    </location>
</feature>
<feature type="region of interest" description="Disordered" evidence="1">
    <location>
        <begin position="142"/>
        <end position="171"/>
    </location>
</feature>
<organism evidence="2 3">
    <name type="scientific">Claviceps arundinis</name>
    <dbReference type="NCBI Taxonomy" id="1623583"/>
    <lineage>
        <taxon>Eukaryota</taxon>
        <taxon>Fungi</taxon>
        <taxon>Dikarya</taxon>
        <taxon>Ascomycota</taxon>
        <taxon>Pezizomycotina</taxon>
        <taxon>Sordariomycetes</taxon>
        <taxon>Hypocreomycetidae</taxon>
        <taxon>Hypocreales</taxon>
        <taxon>Clavicipitaceae</taxon>
        <taxon>Claviceps</taxon>
    </lineage>
</organism>
<evidence type="ECO:0000313" key="2">
    <source>
        <dbReference type="EMBL" id="KAG5962830.1"/>
    </source>
</evidence>
<reference evidence="2 3" key="1">
    <citation type="journal article" date="2020" name="bioRxiv">
        <title>Whole genome comparisons of ergot fungi reveals the divergence and evolution of species within the genus Claviceps are the result of varying mechanisms driving genome evolution and host range expansion.</title>
        <authorList>
            <person name="Wyka S.A."/>
            <person name="Mondo S.J."/>
            <person name="Liu M."/>
            <person name="Dettman J."/>
            <person name="Nalam V."/>
            <person name="Broders K.D."/>
        </authorList>
    </citation>
    <scope>NUCLEOTIDE SEQUENCE [LARGE SCALE GENOMIC DNA]</scope>
    <source>
        <strain evidence="2 3">LM583</strain>
    </source>
</reference>
<evidence type="ECO:0000256" key="1">
    <source>
        <dbReference type="SAM" id="MobiDB-lite"/>
    </source>
</evidence>
<feature type="compositionally biased region" description="Basic and acidic residues" evidence="1">
    <location>
        <begin position="155"/>
        <end position="168"/>
    </location>
</feature>
<evidence type="ECO:0000313" key="3">
    <source>
        <dbReference type="Proteomes" id="UP000742024"/>
    </source>
</evidence>
<dbReference type="EMBL" id="SRPR01000061">
    <property type="protein sequence ID" value="KAG5962830.1"/>
    <property type="molecule type" value="Genomic_DNA"/>
</dbReference>
<name>A0ABQ7PGG6_9HYPO</name>
<accession>A0ABQ7PGG6</accession>
<dbReference type="Proteomes" id="UP000742024">
    <property type="component" value="Unassembled WGS sequence"/>
</dbReference>
<comment type="caution">
    <text evidence="2">The sequence shown here is derived from an EMBL/GenBank/DDBJ whole genome shotgun (WGS) entry which is preliminary data.</text>
</comment>
<sequence length="185" mass="20006">MYLAGTMSTVLYKQSSSYGVAAACRSNVGTPGTRLGGTRGLMTNEASCLGVCGFVKLELNLIHNNILIFIFNLNLNLIHILTITNNNSIPTVVAPGTMNTVSIHAQQALNGAIPPRHTFERTSSSRNIFSSMRDSRRCAAESRRASAASSVDSTKSNKDAKSSKDPKDKKIKLPTVIMPTFRFVI</sequence>
<keyword evidence="3" id="KW-1185">Reference proteome</keyword>
<gene>
    <name evidence="2" type="ORF">E4U57_006765</name>
</gene>
<proteinExistence type="predicted"/>